<sequence length="123" mass="12874">MTQANVPRDEVAASLAARESLGREYETEIAESLADRLDHIIDQRVAERLAHLQQPTPPVSEAAAQVEVARRNTAAGVTIGSLIMAIPLSAIAGGIAGPIGLSAVLVMIMIVNVAFHLGARRSG</sequence>
<accession>A0A2T0Q4S8</accession>
<dbReference type="RefSeq" id="WP_106246225.1">
    <property type="nucleotide sequence ID" value="NZ_PVZC01000004.1"/>
</dbReference>
<evidence type="ECO:0000313" key="3">
    <source>
        <dbReference type="Proteomes" id="UP000237846"/>
    </source>
</evidence>
<dbReference type="OrthoDB" id="3854538at2"/>
<keyword evidence="1" id="KW-0812">Transmembrane</keyword>
<evidence type="ECO:0000313" key="2">
    <source>
        <dbReference type="EMBL" id="PRX98773.1"/>
    </source>
</evidence>
<feature type="transmembrane region" description="Helical" evidence="1">
    <location>
        <begin position="74"/>
        <end position="93"/>
    </location>
</feature>
<dbReference type="EMBL" id="PVZC01000004">
    <property type="protein sequence ID" value="PRX98773.1"/>
    <property type="molecule type" value="Genomic_DNA"/>
</dbReference>
<dbReference type="AlphaFoldDB" id="A0A2T0Q4S8"/>
<evidence type="ECO:0000256" key="1">
    <source>
        <dbReference type="SAM" id="Phobius"/>
    </source>
</evidence>
<keyword evidence="1" id="KW-0472">Membrane</keyword>
<organism evidence="2 3">
    <name type="scientific">Allonocardiopsis opalescens</name>
    <dbReference type="NCBI Taxonomy" id="1144618"/>
    <lineage>
        <taxon>Bacteria</taxon>
        <taxon>Bacillati</taxon>
        <taxon>Actinomycetota</taxon>
        <taxon>Actinomycetes</taxon>
        <taxon>Streptosporangiales</taxon>
        <taxon>Allonocardiopsis</taxon>
    </lineage>
</organism>
<feature type="transmembrane region" description="Helical" evidence="1">
    <location>
        <begin position="99"/>
        <end position="119"/>
    </location>
</feature>
<proteinExistence type="predicted"/>
<gene>
    <name evidence="2" type="ORF">CLV72_104353</name>
</gene>
<keyword evidence="1" id="KW-1133">Transmembrane helix</keyword>
<protein>
    <submittedName>
        <fullName evidence="2">Uncharacterized protein</fullName>
    </submittedName>
</protein>
<comment type="caution">
    <text evidence="2">The sequence shown here is derived from an EMBL/GenBank/DDBJ whole genome shotgun (WGS) entry which is preliminary data.</text>
</comment>
<keyword evidence="3" id="KW-1185">Reference proteome</keyword>
<name>A0A2T0Q4S8_9ACTN</name>
<dbReference type="Proteomes" id="UP000237846">
    <property type="component" value="Unassembled WGS sequence"/>
</dbReference>
<reference evidence="2 3" key="1">
    <citation type="submission" date="2018-03" db="EMBL/GenBank/DDBJ databases">
        <title>Genomic Encyclopedia of Archaeal and Bacterial Type Strains, Phase II (KMG-II): from individual species to whole genera.</title>
        <authorList>
            <person name="Goeker M."/>
        </authorList>
    </citation>
    <scope>NUCLEOTIDE SEQUENCE [LARGE SCALE GENOMIC DNA]</scope>
    <source>
        <strain evidence="2 3">DSM 45601</strain>
    </source>
</reference>